<feature type="transmembrane region" description="Helical" evidence="1">
    <location>
        <begin position="66"/>
        <end position="89"/>
    </location>
</feature>
<comment type="caution">
    <text evidence="2">The sequence shown here is derived from an EMBL/GenBank/DDBJ whole genome shotgun (WGS) entry which is preliminary data.</text>
</comment>
<evidence type="ECO:0000256" key="1">
    <source>
        <dbReference type="SAM" id="Phobius"/>
    </source>
</evidence>
<feature type="transmembrane region" description="Helical" evidence="1">
    <location>
        <begin position="96"/>
        <end position="119"/>
    </location>
</feature>
<feature type="transmembrane region" description="Helical" evidence="1">
    <location>
        <begin position="223"/>
        <end position="242"/>
    </location>
</feature>
<reference evidence="2 3" key="1">
    <citation type="journal article" date="2024" name="Science">
        <title>Giant polyketide synthase enzymes in the biosynthesis of giant marine polyether toxins.</title>
        <authorList>
            <person name="Fallon T.R."/>
            <person name="Shende V.V."/>
            <person name="Wierzbicki I.H."/>
            <person name="Pendleton A.L."/>
            <person name="Watervoot N.F."/>
            <person name="Auber R.P."/>
            <person name="Gonzalez D.J."/>
            <person name="Wisecaver J.H."/>
            <person name="Moore B.S."/>
        </authorList>
    </citation>
    <scope>NUCLEOTIDE SEQUENCE [LARGE SCALE GENOMIC DNA]</scope>
    <source>
        <strain evidence="2 3">12B1</strain>
    </source>
</reference>
<dbReference type="Proteomes" id="UP001515480">
    <property type="component" value="Unassembled WGS sequence"/>
</dbReference>
<keyword evidence="1" id="KW-0472">Membrane</keyword>
<evidence type="ECO:0000313" key="2">
    <source>
        <dbReference type="EMBL" id="KAL1499571.1"/>
    </source>
</evidence>
<keyword evidence="1" id="KW-0812">Transmembrane</keyword>
<feature type="transmembrane region" description="Helical" evidence="1">
    <location>
        <begin position="155"/>
        <end position="173"/>
    </location>
</feature>
<feature type="transmembrane region" description="Helical" evidence="1">
    <location>
        <begin position="12"/>
        <end position="32"/>
    </location>
</feature>
<organism evidence="2 3">
    <name type="scientific">Prymnesium parvum</name>
    <name type="common">Toxic golden alga</name>
    <dbReference type="NCBI Taxonomy" id="97485"/>
    <lineage>
        <taxon>Eukaryota</taxon>
        <taxon>Haptista</taxon>
        <taxon>Haptophyta</taxon>
        <taxon>Prymnesiophyceae</taxon>
        <taxon>Prymnesiales</taxon>
        <taxon>Prymnesiaceae</taxon>
        <taxon>Prymnesium</taxon>
    </lineage>
</organism>
<feature type="transmembrane region" description="Helical" evidence="1">
    <location>
        <begin position="248"/>
        <end position="268"/>
    </location>
</feature>
<gene>
    <name evidence="2" type="ORF">AB1Y20_011772</name>
</gene>
<name>A0AB34IKT6_PRYPA</name>
<proteinExistence type="predicted"/>
<keyword evidence="1" id="KW-1133">Transmembrane helix</keyword>
<protein>
    <recommendedName>
        <fullName evidence="4">Transmembrane protein</fullName>
    </recommendedName>
</protein>
<evidence type="ECO:0008006" key="4">
    <source>
        <dbReference type="Google" id="ProtNLM"/>
    </source>
</evidence>
<sequence>MPPALPAPVVDSLLMLSLATLWLATYFIVCAFNGQITAVESVSADVPSSVFALGGVFGMRRPVLEIIWRTTASALFGVAALMVCDIVYARRTLARWFALHFIANLWISILCLPDLWYLLSNPIEALTQTSVNHWPTSLVFSVHVYHMCFFRNLQWIDWLHHVLMVVIGAPMLITGEVGPLMNFNHFFMCGVPGGADYAMLFAVKHGWMQPLEEKRYNKHINVWVRAPALVATAVLAKIQVHLQGGVPAWVSTVRVLLMILAGWNGLFFMERVVGNYHVCAYKERHDLRSKSGEQSSTEYDETYTTKEHLSGILPGFGGAFIRTSVSSQDLEELHASSAGAQAKKAN</sequence>
<evidence type="ECO:0000313" key="3">
    <source>
        <dbReference type="Proteomes" id="UP001515480"/>
    </source>
</evidence>
<keyword evidence="3" id="KW-1185">Reference proteome</keyword>
<accession>A0AB34IKT6</accession>
<dbReference type="AlphaFoldDB" id="A0AB34IKT6"/>
<dbReference type="EMBL" id="JBGBPQ010000025">
    <property type="protein sequence ID" value="KAL1499571.1"/>
    <property type="molecule type" value="Genomic_DNA"/>
</dbReference>